<comment type="similarity">
    <text evidence="2">Belongs to the spermidine/spermine synthase family.</text>
</comment>
<gene>
    <name evidence="15" type="ORF">ACHAWO_011575</name>
</gene>
<keyword evidence="10" id="KW-0670">Pyruvate</keyword>
<dbReference type="PANTHER" id="PTHR11558">
    <property type="entry name" value="SPERMIDINE/SPERMINE SYNTHASE"/>
    <property type="match status" value="1"/>
</dbReference>
<keyword evidence="5" id="KW-0068">Autocatalytic cleavage</keyword>
<proteinExistence type="inferred from homology"/>
<keyword evidence="3 11" id="KW-0808">Transferase</keyword>
<evidence type="ECO:0000256" key="6">
    <source>
        <dbReference type="ARBA" id="ARBA00023115"/>
    </source>
</evidence>
<dbReference type="InterPro" id="IPR016067">
    <property type="entry name" value="S-AdoMet_deCO2ase_core"/>
</dbReference>
<feature type="compositionally biased region" description="Basic and acidic residues" evidence="12">
    <location>
        <begin position="1"/>
        <end position="10"/>
    </location>
</feature>
<evidence type="ECO:0000256" key="10">
    <source>
        <dbReference type="ARBA" id="ARBA00023317"/>
    </source>
</evidence>
<comment type="caution">
    <text evidence="15">The sequence shown here is derived from an EMBL/GenBank/DDBJ whole genome shotgun (WGS) entry which is preliminary data.</text>
</comment>
<feature type="compositionally biased region" description="Polar residues" evidence="12">
    <location>
        <begin position="717"/>
        <end position="729"/>
    </location>
</feature>
<feature type="compositionally biased region" description="Low complexity" evidence="12">
    <location>
        <begin position="705"/>
        <end position="716"/>
    </location>
</feature>
<dbReference type="InterPro" id="IPR029063">
    <property type="entry name" value="SAM-dependent_MTases_sf"/>
</dbReference>
<keyword evidence="7" id="KW-0865">Zymogen</keyword>
<dbReference type="InterPro" id="IPR003826">
    <property type="entry name" value="AdoMetDC_fam_prok"/>
</dbReference>
<dbReference type="Pfam" id="PF01564">
    <property type="entry name" value="Spermine_synth"/>
    <property type="match status" value="1"/>
</dbReference>
<dbReference type="SUPFAM" id="SSF53335">
    <property type="entry name" value="S-adenosyl-L-methionine-dependent methyltransferases"/>
    <property type="match status" value="1"/>
</dbReference>
<evidence type="ECO:0000256" key="3">
    <source>
        <dbReference type="ARBA" id="ARBA00022679"/>
    </source>
</evidence>
<comment type="cofactor">
    <cofactor evidence="1">
        <name>pyruvate</name>
        <dbReference type="ChEBI" id="CHEBI:15361"/>
    </cofactor>
</comment>
<feature type="domain" description="PABS" evidence="14">
    <location>
        <begin position="330"/>
        <end position="615"/>
    </location>
</feature>
<protein>
    <recommendedName>
        <fullName evidence="14">PABS domain-containing protein</fullName>
    </recommendedName>
</protein>
<evidence type="ECO:0000256" key="5">
    <source>
        <dbReference type="ARBA" id="ARBA00022813"/>
    </source>
</evidence>
<keyword evidence="9" id="KW-0704">Schiff base</keyword>
<evidence type="ECO:0000259" key="14">
    <source>
        <dbReference type="PROSITE" id="PS51006"/>
    </source>
</evidence>
<dbReference type="SUPFAM" id="SSF56276">
    <property type="entry name" value="S-adenosylmethionine decarboxylase"/>
    <property type="match status" value="1"/>
</dbReference>
<accession>A0ABD3NXI4</accession>
<name>A0ABD3NXI4_9STRA</name>
<dbReference type="Gene3D" id="3.60.90.10">
    <property type="entry name" value="S-adenosylmethionine decarboxylase"/>
    <property type="match status" value="1"/>
</dbReference>
<evidence type="ECO:0000313" key="15">
    <source>
        <dbReference type="EMBL" id="KAL3780119.1"/>
    </source>
</evidence>
<evidence type="ECO:0000256" key="2">
    <source>
        <dbReference type="ARBA" id="ARBA00007867"/>
    </source>
</evidence>
<evidence type="ECO:0000256" key="9">
    <source>
        <dbReference type="ARBA" id="ARBA00023270"/>
    </source>
</evidence>
<feature type="active site" description="Proton acceptor" evidence="11">
    <location>
        <position position="522"/>
    </location>
</feature>
<evidence type="ECO:0000256" key="1">
    <source>
        <dbReference type="ARBA" id="ARBA00001928"/>
    </source>
</evidence>
<evidence type="ECO:0000313" key="16">
    <source>
        <dbReference type="Proteomes" id="UP001530400"/>
    </source>
</evidence>
<sequence>MCPKRNATDVHRRRPSPSGMTIDELSSSELVAILNAEVPVSTSWSESILSSRLSTTFMVITFVITTLFAFSVGCAARIHILSTHGMAAPSIHTEVQVQGERNGLPAPTILPGKGVPYTTYTSKHFQMPGSSTSNTLHIDRSNAIQKEEGSYAPPTKDGLDMSELKEAEMNEHGHNTDESGEHLPAGQHLLLDFKDVDSDFLNSEERLAKAMIELTNESGLTLLSYHCHSLVPIGVSCAGVLLESHVAFHTWPLEGVIAMDLFTCGGGLLIPLLPLVKKLFAVPRVPELGEDPQDIPEPSMLWSHKWRGFRHGYDPNAEDDDDTHQYQCLDRWVLGRLDFDIKEPVVSTRTKFQAYDVYELMNPEKRDITSYYKSLEDDDSYESRNPELFAPDRVLFLDGVSQSTRFGDASYHESIVHPAMIAHDHPERVAIIGGGEGATMREVLKHKSVKKAVMIEIDDEIVGLSKEYLPGWNDCSNIEGSAAWCFDDERAELRYEDAMAFFVDRYHDAASTVEKFDVIIMDALDPNDGVEFATYLYTDDAYMHSLYNGLTDSGILVVQVGEIPVSKSPPDEFGPFKNRSSMMKQLKEIGFKSIHLYDEGHSEFHAPWSTMVAFKDEKTRNNWYRNSAEVDLQIKKRISKSTTGKPLLRNFDGSTMMGYQITPKVFQQQYCQEYKAASKPEGAPAECLDKKSFSTDQAYNPVLDRSSSPRQSRNNNLLESNGGRSSTQAKPDADNETHPHQLPSKTASEKFSDGAALFFKVGESFGTCEAGSTRCE</sequence>
<dbReference type="InterPro" id="IPR001045">
    <property type="entry name" value="Spermi_synthase"/>
</dbReference>
<dbReference type="Proteomes" id="UP001530400">
    <property type="component" value="Unassembled WGS sequence"/>
</dbReference>
<feature type="region of interest" description="Disordered" evidence="12">
    <location>
        <begin position="1"/>
        <end position="21"/>
    </location>
</feature>
<evidence type="ECO:0000256" key="7">
    <source>
        <dbReference type="ARBA" id="ARBA00023145"/>
    </source>
</evidence>
<feature type="transmembrane region" description="Helical" evidence="13">
    <location>
        <begin position="57"/>
        <end position="80"/>
    </location>
</feature>
<dbReference type="HAMAP" id="MF_00198">
    <property type="entry name" value="Spermidine_synth"/>
    <property type="match status" value="1"/>
</dbReference>
<evidence type="ECO:0000256" key="8">
    <source>
        <dbReference type="ARBA" id="ARBA00023239"/>
    </source>
</evidence>
<keyword evidence="16" id="KW-1185">Reference proteome</keyword>
<keyword evidence="6 11" id="KW-0620">Polyamine biosynthesis</keyword>
<keyword evidence="13" id="KW-0812">Transmembrane</keyword>
<keyword evidence="8" id="KW-0456">Lyase</keyword>
<reference evidence="15 16" key="1">
    <citation type="submission" date="2024-10" db="EMBL/GenBank/DDBJ databases">
        <title>Updated reference genomes for cyclostephanoid diatoms.</title>
        <authorList>
            <person name="Roberts W.R."/>
            <person name="Alverson A.J."/>
        </authorList>
    </citation>
    <scope>NUCLEOTIDE SEQUENCE [LARGE SCALE GENOMIC DNA]</scope>
    <source>
        <strain evidence="15 16">AJA010-31</strain>
    </source>
</reference>
<keyword evidence="13" id="KW-1133">Transmembrane helix</keyword>
<evidence type="ECO:0000256" key="12">
    <source>
        <dbReference type="SAM" id="MobiDB-lite"/>
    </source>
</evidence>
<evidence type="ECO:0000256" key="13">
    <source>
        <dbReference type="SAM" id="Phobius"/>
    </source>
</evidence>
<dbReference type="AlphaFoldDB" id="A0ABD3NXI4"/>
<dbReference type="PANTHER" id="PTHR11558:SF11">
    <property type="entry name" value="SPERMIDINE SYNTHASE"/>
    <property type="match status" value="1"/>
</dbReference>
<dbReference type="PROSITE" id="PS51006">
    <property type="entry name" value="PABS_2"/>
    <property type="match status" value="1"/>
</dbReference>
<dbReference type="GO" id="GO:0016740">
    <property type="term" value="F:transferase activity"/>
    <property type="evidence" value="ECO:0007669"/>
    <property type="project" value="UniProtKB-UniRule"/>
</dbReference>
<dbReference type="Pfam" id="PF02675">
    <property type="entry name" value="AdoMet_dc"/>
    <property type="match status" value="1"/>
</dbReference>
<feature type="region of interest" description="Disordered" evidence="12">
    <location>
        <begin position="699"/>
        <end position="749"/>
    </location>
</feature>
<dbReference type="GO" id="GO:0006596">
    <property type="term" value="P:polyamine biosynthetic process"/>
    <property type="evidence" value="ECO:0007669"/>
    <property type="project" value="UniProtKB-UniRule"/>
</dbReference>
<dbReference type="InterPro" id="IPR030374">
    <property type="entry name" value="PABS"/>
</dbReference>
<dbReference type="GO" id="GO:0016831">
    <property type="term" value="F:carboxy-lyase activity"/>
    <property type="evidence" value="ECO:0007669"/>
    <property type="project" value="UniProtKB-KW"/>
</dbReference>
<dbReference type="Gene3D" id="3.40.50.150">
    <property type="entry name" value="Vaccinia Virus protein VP39"/>
    <property type="match status" value="1"/>
</dbReference>
<evidence type="ECO:0000256" key="11">
    <source>
        <dbReference type="PROSITE-ProRule" id="PRU00354"/>
    </source>
</evidence>
<dbReference type="EMBL" id="JALLPJ020000905">
    <property type="protein sequence ID" value="KAL3780119.1"/>
    <property type="molecule type" value="Genomic_DNA"/>
</dbReference>
<dbReference type="FunFam" id="3.60.90.10:FF:000025">
    <property type="entry name" value="Uncharacterized protein"/>
    <property type="match status" value="1"/>
</dbReference>
<keyword evidence="13" id="KW-0472">Membrane</keyword>
<keyword evidence="4" id="KW-0210">Decarboxylase</keyword>
<organism evidence="15 16">
    <name type="scientific">Cyclotella atomus</name>
    <dbReference type="NCBI Taxonomy" id="382360"/>
    <lineage>
        <taxon>Eukaryota</taxon>
        <taxon>Sar</taxon>
        <taxon>Stramenopiles</taxon>
        <taxon>Ochrophyta</taxon>
        <taxon>Bacillariophyta</taxon>
        <taxon>Coscinodiscophyceae</taxon>
        <taxon>Thalassiosirophycidae</taxon>
        <taxon>Stephanodiscales</taxon>
        <taxon>Stephanodiscaceae</taxon>
        <taxon>Cyclotella</taxon>
    </lineage>
</organism>
<evidence type="ECO:0000256" key="4">
    <source>
        <dbReference type="ARBA" id="ARBA00022793"/>
    </source>
</evidence>